<feature type="compositionally biased region" description="Polar residues" evidence="1">
    <location>
        <begin position="68"/>
        <end position="80"/>
    </location>
</feature>
<evidence type="ECO:0000256" key="1">
    <source>
        <dbReference type="SAM" id="MobiDB-lite"/>
    </source>
</evidence>
<feature type="region of interest" description="Disordered" evidence="1">
    <location>
        <begin position="1"/>
        <end position="28"/>
    </location>
</feature>
<dbReference type="Proteomes" id="UP000018948">
    <property type="component" value="Unassembled WGS sequence"/>
</dbReference>
<comment type="caution">
    <text evidence="2">The sequence shown here is derived from an EMBL/GenBank/DDBJ whole genome shotgun (WGS) entry which is preliminary data.</text>
</comment>
<organism evidence="2 3">
    <name type="scientific">Phytophthora nicotianae P10297</name>
    <dbReference type="NCBI Taxonomy" id="1317064"/>
    <lineage>
        <taxon>Eukaryota</taxon>
        <taxon>Sar</taxon>
        <taxon>Stramenopiles</taxon>
        <taxon>Oomycota</taxon>
        <taxon>Peronosporomycetes</taxon>
        <taxon>Peronosporales</taxon>
        <taxon>Peronosporaceae</taxon>
        <taxon>Phytophthora</taxon>
    </lineage>
</organism>
<name>W2ZQ46_PHYNI</name>
<protein>
    <submittedName>
        <fullName evidence="2">Uncharacterized protein</fullName>
    </submittedName>
</protein>
<feature type="region of interest" description="Disordered" evidence="1">
    <location>
        <begin position="58"/>
        <end position="82"/>
    </location>
</feature>
<evidence type="ECO:0000313" key="2">
    <source>
        <dbReference type="EMBL" id="ETP49497.1"/>
    </source>
</evidence>
<evidence type="ECO:0000313" key="3">
    <source>
        <dbReference type="Proteomes" id="UP000018948"/>
    </source>
</evidence>
<reference evidence="2 3" key="1">
    <citation type="submission" date="2013-11" db="EMBL/GenBank/DDBJ databases">
        <title>The Genome Sequence of Phytophthora parasitica P10297.</title>
        <authorList>
            <consortium name="The Broad Institute Genomics Platform"/>
            <person name="Russ C."/>
            <person name="Tyler B."/>
            <person name="Panabieres F."/>
            <person name="Shan W."/>
            <person name="Tripathy S."/>
            <person name="Grunwald N."/>
            <person name="Machado M."/>
            <person name="Johnson C.S."/>
            <person name="Walker B."/>
            <person name="Young S.K."/>
            <person name="Zeng Q."/>
            <person name="Gargeya S."/>
            <person name="Fitzgerald M."/>
            <person name="Haas B."/>
            <person name="Abouelleil A."/>
            <person name="Allen A.W."/>
            <person name="Alvarado L."/>
            <person name="Arachchi H.M."/>
            <person name="Berlin A.M."/>
            <person name="Chapman S.B."/>
            <person name="Gainer-Dewar J."/>
            <person name="Goldberg J."/>
            <person name="Griggs A."/>
            <person name="Gujja S."/>
            <person name="Hansen M."/>
            <person name="Howarth C."/>
            <person name="Imamovic A."/>
            <person name="Ireland A."/>
            <person name="Larimer J."/>
            <person name="McCowan C."/>
            <person name="Murphy C."/>
            <person name="Pearson M."/>
            <person name="Poon T.W."/>
            <person name="Priest M."/>
            <person name="Roberts A."/>
            <person name="Saif S."/>
            <person name="Shea T."/>
            <person name="Sisk P."/>
            <person name="Sykes S."/>
            <person name="Wortman J."/>
            <person name="Nusbaum C."/>
            <person name="Birren B."/>
        </authorList>
    </citation>
    <scope>NUCLEOTIDE SEQUENCE [LARGE SCALE GENOMIC DNA]</scope>
    <source>
        <strain evidence="2 3">P10297</strain>
    </source>
</reference>
<sequence>MGPQRVGPAQVAAGGHHSNGDALSQLPLHTDNHQPAVTAVSGDCLNSSILAIGLTATGNRFDGEDTAGPNTGQRSDSFSSPPLHVHGIHSLLCSLQRVPFPKVSSSSTTGQTRKRRFETSRACDDYSSAVRTSINISRVLS</sequence>
<proteinExistence type="predicted"/>
<dbReference type="AlphaFoldDB" id="W2ZQ46"/>
<dbReference type="EMBL" id="ANIY01001093">
    <property type="protein sequence ID" value="ETP49497.1"/>
    <property type="molecule type" value="Genomic_DNA"/>
</dbReference>
<accession>W2ZQ46</accession>
<gene>
    <name evidence="2" type="ORF">F442_04988</name>
</gene>